<gene>
    <name evidence="1" type="ORF">TKK_010210</name>
</gene>
<evidence type="ECO:0008006" key="3">
    <source>
        <dbReference type="Google" id="ProtNLM"/>
    </source>
</evidence>
<dbReference type="EMBL" id="JBJJXI010000078">
    <property type="protein sequence ID" value="KAL3395672.1"/>
    <property type="molecule type" value="Genomic_DNA"/>
</dbReference>
<organism evidence="1 2">
    <name type="scientific">Trichogramma kaykai</name>
    <dbReference type="NCBI Taxonomy" id="54128"/>
    <lineage>
        <taxon>Eukaryota</taxon>
        <taxon>Metazoa</taxon>
        <taxon>Ecdysozoa</taxon>
        <taxon>Arthropoda</taxon>
        <taxon>Hexapoda</taxon>
        <taxon>Insecta</taxon>
        <taxon>Pterygota</taxon>
        <taxon>Neoptera</taxon>
        <taxon>Endopterygota</taxon>
        <taxon>Hymenoptera</taxon>
        <taxon>Apocrita</taxon>
        <taxon>Proctotrupomorpha</taxon>
        <taxon>Chalcidoidea</taxon>
        <taxon>Trichogrammatidae</taxon>
        <taxon>Trichogramma</taxon>
    </lineage>
</organism>
<accession>A0ABD2WRZ8</accession>
<reference evidence="1 2" key="1">
    <citation type="journal article" date="2024" name="bioRxiv">
        <title>A reference genome for Trichogramma kaykai: A tiny desert-dwelling parasitoid wasp with competing sex-ratio distorters.</title>
        <authorList>
            <person name="Culotta J."/>
            <person name="Lindsey A.R."/>
        </authorList>
    </citation>
    <scope>NUCLEOTIDE SEQUENCE [LARGE SCALE GENOMIC DNA]</scope>
    <source>
        <strain evidence="1 2">KSX58</strain>
    </source>
</reference>
<protein>
    <recommendedName>
        <fullName evidence="3">Transposase</fullName>
    </recommendedName>
</protein>
<sequence>MRLGFDKWRVVLHAISKFLVRCCRQRWLDSAYGSFDEHTAHPAIDVPMLPSTRKSETAYRIAVAQQQQRQQIEGLFALLR</sequence>
<evidence type="ECO:0000313" key="2">
    <source>
        <dbReference type="Proteomes" id="UP001627154"/>
    </source>
</evidence>
<keyword evidence="2" id="KW-1185">Reference proteome</keyword>
<dbReference type="AlphaFoldDB" id="A0ABD2WRZ8"/>
<dbReference type="Proteomes" id="UP001627154">
    <property type="component" value="Unassembled WGS sequence"/>
</dbReference>
<proteinExistence type="predicted"/>
<name>A0ABD2WRZ8_9HYME</name>
<evidence type="ECO:0000313" key="1">
    <source>
        <dbReference type="EMBL" id="KAL3395672.1"/>
    </source>
</evidence>
<comment type="caution">
    <text evidence="1">The sequence shown here is derived from an EMBL/GenBank/DDBJ whole genome shotgun (WGS) entry which is preliminary data.</text>
</comment>